<reference evidence="3" key="1">
    <citation type="submission" date="2020-03" db="EMBL/GenBank/DDBJ databases">
        <title>The deep terrestrial virosphere.</title>
        <authorList>
            <person name="Holmfeldt K."/>
            <person name="Nilsson E."/>
            <person name="Simone D."/>
            <person name="Lopez-Fernandez M."/>
            <person name="Wu X."/>
            <person name="de Brujin I."/>
            <person name="Lundin D."/>
            <person name="Andersson A."/>
            <person name="Bertilsson S."/>
            <person name="Dopson M."/>
        </authorList>
    </citation>
    <scope>NUCLEOTIDE SEQUENCE</scope>
    <source>
        <strain evidence="2">MM171A00126</strain>
        <strain evidence="3">MM171B00120</strain>
    </source>
</reference>
<accession>A0A6M3MI73</accession>
<evidence type="ECO:0000313" key="3">
    <source>
        <dbReference type="EMBL" id="QJB05136.1"/>
    </source>
</evidence>
<sequence>MQLIDNWKDAWKLSSVQAGAAITALGVAEQVLPALQAALPTGIYAILGALVMIARVVLQPKLSK</sequence>
<dbReference type="InterPro" id="IPR057700">
    <property type="entry name" value="DUF7940"/>
</dbReference>
<dbReference type="Pfam" id="PF25612">
    <property type="entry name" value="DUF7940"/>
    <property type="match status" value="1"/>
</dbReference>
<keyword evidence="1" id="KW-1133">Transmembrane helix</keyword>
<evidence type="ECO:0008006" key="4">
    <source>
        <dbReference type="Google" id="ProtNLM"/>
    </source>
</evidence>
<organism evidence="3">
    <name type="scientific">viral metagenome</name>
    <dbReference type="NCBI Taxonomy" id="1070528"/>
    <lineage>
        <taxon>unclassified sequences</taxon>
        <taxon>metagenomes</taxon>
        <taxon>organismal metagenomes</taxon>
    </lineage>
</organism>
<dbReference type="EMBL" id="MT143706">
    <property type="protein sequence ID" value="QJB01170.1"/>
    <property type="molecule type" value="Genomic_DNA"/>
</dbReference>
<keyword evidence="1" id="KW-0812">Transmembrane</keyword>
<evidence type="ECO:0000313" key="2">
    <source>
        <dbReference type="EMBL" id="QJB01170.1"/>
    </source>
</evidence>
<evidence type="ECO:0000256" key="1">
    <source>
        <dbReference type="SAM" id="Phobius"/>
    </source>
</evidence>
<keyword evidence="1" id="KW-0472">Membrane</keyword>
<dbReference type="EMBL" id="MT143895">
    <property type="protein sequence ID" value="QJB05136.1"/>
    <property type="molecule type" value="Genomic_DNA"/>
</dbReference>
<feature type="transmembrane region" description="Helical" evidence="1">
    <location>
        <begin position="37"/>
        <end position="58"/>
    </location>
</feature>
<protein>
    <recommendedName>
        <fullName evidence="4">Holin</fullName>
    </recommendedName>
</protein>
<dbReference type="AlphaFoldDB" id="A0A6M3MI73"/>
<name>A0A6M3MI73_9ZZZZ</name>
<proteinExistence type="predicted"/>
<gene>
    <name evidence="2" type="ORF">MM171A00126_0010</name>
    <name evidence="3" type="ORF">MM171B00120_0032</name>
</gene>